<comment type="similarity">
    <text evidence="14">Belongs to the methylthiotransferase family. MtaB subfamily.</text>
</comment>
<evidence type="ECO:0000256" key="3">
    <source>
        <dbReference type="ARBA" id="ARBA00013273"/>
    </source>
</evidence>
<dbReference type="InterPro" id="IPR006467">
    <property type="entry name" value="MiaB-like_bact"/>
</dbReference>
<dbReference type="FunFam" id="3.80.30.20:FF:000001">
    <property type="entry name" value="tRNA-2-methylthio-N(6)-dimethylallyladenosine synthase 2"/>
    <property type="match status" value="1"/>
</dbReference>
<dbReference type="PROSITE" id="PS50926">
    <property type="entry name" value="TRAM"/>
    <property type="match status" value="1"/>
</dbReference>
<dbReference type="Gene3D" id="3.40.50.12160">
    <property type="entry name" value="Methylthiotransferase, N-terminal domain"/>
    <property type="match status" value="1"/>
</dbReference>
<reference evidence="20" key="1">
    <citation type="submission" date="2016-11" db="EMBL/GenBank/DDBJ databases">
        <authorList>
            <person name="Varghese N."/>
            <person name="Submissions S."/>
        </authorList>
    </citation>
    <scope>NUCLEOTIDE SEQUENCE [LARGE SCALE GENOMIC DNA]</scope>
    <source>
        <strain evidence="20">DSM 12395</strain>
    </source>
</reference>
<evidence type="ECO:0000256" key="8">
    <source>
        <dbReference type="ARBA" id="ARBA00022694"/>
    </source>
</evidence>
<dbReference type="STRING" id="1121429.SAMN02745133_02770"/>
<dbReference type="InterPro" id="IPR002792">
    <property type="entry name" value="TRAM_dom"/>
</dbReference>
<feature type="domain" description="Radical SAM core" evidence="18">
    <location>
        <begin position="140"/>
        <end position="371"/>
    </location>
</feature>
<dbReference type="AlphaFoldDB" id="A0A1M5C1V1"/>
<dbReference type="InterPro" id="IPR020612">
    <property type="entry name" value="Methylthiotransferase_CS"/>
</dbReference>
<keyword evidence="4" id="KW-0004">4Fe-4S</keyword>
<protein>
    <recommendedName>
        <fullName evidence="15">Threonylcarbamoyladenosine tRNA methylthiotransferase MtaB</fullName>
        <ecNumber evidence="3">2.8.4.5</ecNumber>
    </recommendedName>
    <alternativeName>
        <fullName evidence="12">tRNA-t(6)A37 methylthiotransferase</fullName>
    </alternativeName>
</protein>
<feature type="domain" description="MTTase N-terminal" evidence="17">
    <location>
        <begin position="3"/>
        <end position="115"/>
    </location>
</feature>
<keyword evidence="20" id="KW-1185">Reference proteome</keyword>
<evidence type="ECO:0000256" key="1">
    <source>
        <dbReference type="ARBA" id="ARBA00001966"/>
    </source>
</evidence>
<evidence type="ECO:0000313" key="19">
    <source>
        <dbReference type="EMBL" id="SHF48645.1"/>
    </source>
</evidence>
<evidence type="ECO:0000256" key="2">
    <source>
        <dbReference type="ARBA" id="ARBA00002399"/>
    </source>
</evidence>
<evidence type="ECO:0000256" key="13">
    <source>
        <dbReference type="ARBA" id="ARBA00051661"/>
    </source>
</evidence>
<comment type="catalytic activity">
    <reaction evidence="13">
        <text>N(6)-L-threonylcarbamoyladenosine(37) in tRNA + (sulfur carrier)-SH + AH2 + 2 S-adenosyl-L-methionine = 2-methylsulfanyl-N(6)-L-threonylcarbamoyladenosine(37) in tRNA + (sulfur carrier)-H + 5'-deoxyadenosine + L-methionine + A + S-adenosyl-L-homocysteine + 2 H(+)</text>
        <dbReference type="Rhea" id="RHEA:37075"/>
        <dbReference type="Rhea" id="RHEA-COMP:10163"/>
        <dbReference type="Rhea" id="RHEA-COMP:11092"/>
        <dbReference type="Rhea" id="RHEA-COMP:14737"/>
        <dbReference type="Rhea" id="RHEA-COMP:14739"/>
        <dbReference type="ChEBI" id="CHEBI:13193"/>
        <dbReference type="ChEBI" id="CHEBI:15378"/>
        <dbReference type="ChEBI" id="CHEBI:17319"/>
        <dbReference type="ChEBI" id="CHEBI:17499"/>
        <dbReference type="ChEBI" id="CHEBI:29917"/>
        <dbReference type="ChEBI" id="CHEBI:57844"/>
        <dbReference type="ChEBI" id="CHEBI:57856"/>
        <dbReference type="ChEBI" id="CHEBI:59789"/>
        <dbReference type="ChEBI" id="CHEBI:64428"/>
        <dbReference type="ChEBI" id="CHEBI:74418"/>
        <dbReference type="ChEBI" id="CHEBI:74420"/>
        <dbReference type="EC" id="2.8.4.5"/>
    </reaction>
</comment>
<keyword evidence="9" id="KW-0479">Metal-binding</keyword>
<keyword evidence="5" id="KW-0963">Cytoplasm</keyword>
<dbReference type="EMBL" id="FQUY01000027">
    <property type="protein sequence ID" value="SHF48645.1"/>
    <property type="molecule type" value="Genomic_DNA"/>
</dbReference>
<name>A0A1M5C1V1_9FIRM</name>
<dbReference type="Pfam" id="PF01938">
    <property type="entry name" value="TRAM"/>
    <property type="match status" value="1"/>
</dbReference>
<dbReference type="Pfam" id="PF00919">
    <property type="entry name" value="UPF0004"/>
    <property type="match status" value="1"/>
</dbReference>
<accession>A0A1M5C1V1</accession>
<comment type="function">
    <text evidence="2">Catalyzes the methylthiolation of N6-threonylcarbamoyladenosine (t(6)A), leading to the formation of 2-methylthio-N6-threonylcarbamoyladenosine (ms(2)t(6)A) at position 37 in tRNAs that read codons beginning with adenine.</text>
</comment>
<feature type="domain" description="TRAM" evidence="16">
    <location>
        <begin position="374"/>
        <end position="436"/>
    </location>
</feature>
<evidence type="ECO:0000259" key="16">
    <source>
        <dbReference type="PROSITE" id="PS50926"/>
    </source>
</evidence>
<comment type="cofactor">
    <cofactor evidence="1">
        <name>[4Fe-4S] cluster</name>
        <dbReference type="ChEBI" id="CHEBI:49883"/>
    </cofactor>
</comment>
<dbReference type="InterPro" id="IPR006638">
    <property type="entry name" value="Elp3/MiaA/NifB-like_rSAM"/>
</dbReference>
<dbReference type="CDD" id="cd01335">
    <property type="entry name" value="Radical_SAM"/>
    <property type="match status" value="1"/>
</dbReference>
<dbReference type="PROSITE" id="PS51918">
    <property type="entry name" value="RADICAL_SAM"/>
    <property type="match status" value="1"/>
</dbReference>
<dbReference type="SFLD" id="SFLDS00029">
    <property type="entry name" value="Radical_SAM"/>
    <property type="match status" value="1"/>
</dbReference>
<dbReference type="RefSeq" id="WP_073239966.1">
    <property type="nucleotide sequence ID" value="NZ_FQUY01000027.1"/>
</dbReference>
<gene>
    <name evidence="19" type="ORF">SAMN02745133_02770</name>
</gene>
<keyword evidence="11" id="KW-0411">Iron-sulfur</keyword>
<keyword evidence="6 19" id="KW-0808">Transferase</keyword>
<dbReference type="PROSITE" id="PS01278">
    <property type="entry name" value="MTTASE_RADICAL"/>
    <property type="match status" value="1"/>
</dbReference>
<dbReference type="InterPro" id="IPR023404">
    <property type="entry name" value="rSAM_horseshoe"/>
</dbReference>
<dbReference type="InterPro" id="IPR038135">
    <property type="entry name" value="Methylthiotransferase_N_sf"/>
</dbReference>
<dbReference type="PANTHER" id="PTHR11918">
    <property type="entry name" value="RADICAL SAM PROTEINS"/>
    <property type="match status" value="1"/>
</dbReference>
<sequence>MSKTAAIYTLGCKVNQYESSAIADLFRRAGYQIVDFDQPADVYIINTCTVTHLGDRKSRQMIRRAAKQNPAAVIAVTGCYAQTSPGEVMEIPGVDLVVGTGDKSRIVQLVETHSREKGPVNAVADVMKSDCFEELPVPTEQGKSRAFLKIQEGCNSFCAYCIIPYARGPVRSRLPENVFRSAAELIEQGYKEIVLTGIHIGAYGQDFHGQNIDLGWLVERLAKMPGLTRLRLGSVEPHDINDALIEAVANNPNICRHLHIPLQSGDDEILARMKRRYNARRFLDLINRIYKTIEGVAITSDVIVGFPGETEVHFQNTLNTVAKAGFASVHVFKYSPRKGTPAASMTNQVSPEEKEDRSKRLIELGNRLAHEFARRQVGKDLEVLVEQPFEKDQSLFEGHTDTYLKVVFPGEEHLRGKLVTVHIEDVQGSLLKGRII</sequence>
<proteinExistence type="inferred from homology"/>
<keyword evidence="10" id="KW-0408">Iron</keyword>
<dbReference type="SFLD" id="SFLDG01061">
    <property type="entry name" value="methylthiotransferase"/>
    <property type="match status" value="1"/>
</dbReference>
<dbReference type="InterPro" id="IPR007197">
    <property type="entry name" value="rSAM"/>
</dbReference>
<dbReference type="SFLD" id="SFLDF00295">
    <property type="entry name" value="threonylcarbamoyladenosine_tRN"/>
    <property type="match status" value="1"/>
</dbReference>
<evidence type="ECO:0000256" key="10">
    <source>
        <dbReference type="ARBA" id="ARBA00023004"/>
    </source>
</evidence>
<dbReference type="NCBIfam" id="TIGR01579">
    <property type="entry name" value="MiaB-like-C"/>
    <property type="match status" value="1"/>
</dbReference>
<dbReference type="GO" id="GO:0046872">
    <property type="term" value="F:metal ion binding"/>
    <property type="evidence" value="ECO:0007669"/>
    <property type="project" value="UniProtKB-KW"/>
</dbReference>
<dbReference type="FunFam" id="3.40.50.12160:FF:000004">
    <property type="entry name" value="Threonylcarbamoyladenosine tRNA methylthiotransferase MtaB"/>
    <property type="match status" value="1"/>
</dbReference>
<dbReference type="GO" id="GO:0035598">
    <property type="term" value="F:tRNA (N(6)-L-threonylcarbamoyladenosine(37)-C(2))-methylthiotransferase activity"/>
    <property type="evidence" value="ECO:0007669"/>
    <property type="project" value="UniProtKB-EC"/>
</dbReference>
<dbReference type="OrthoDB" id="9805215at2"/>
<evidence type="ECO:0000256" key="14">
    <source>
        <dbReference type="ARBA" id="ARBA00061574"/>
    </source>
</evidence>
<evidence type="ECO:0000256" key="6">
    <source>
        <dbReference type="ARBA" id="ARBA00022679"/>
    </source>
</evidence>
<evidence type="ECO:0000256" key="9">
    <source>
        <dbReference type="ARBA" id="ARBA00022723"/>
    </source>
</evidence>
<evidence type="ECO:0000259" key="18">
    <source>
        <dbReference type="PROSITE" id="PS51918"/>
    </source>
</evidence>
<dbReference type="SFLD" id="SFLDG01082">
    <property type="entry name" value="B12-binding_domain_containing"/>
    <property type="match status" value="1"/>
</dbReference>
<dbReference type="InterPro" id="IPR013848">
    <property type="entry name" value="Methylthiotransferase_N"/>
</dbReference>
<dbReference type="Gene3D" id="3.80.30.20">
    <property type="entry name" value="tm_1862 like domain"/>
    <property type="match status" value="1"/>
</dbReference>
<evidence type="ECO:0000256" key="7">
    <source>
        <dbReference type="ARBA" id="ARBA00022691"/>
    </source>
</evidence>
<evidence type="ECO:0000256" key="12">
    <source>
        <dbReference type="ARBA" id="ARBA00031213"/>
    </source>
</evidence>
<dbReference type="Pfam" id="PF04055">
    <property type="entry name" value="Radical_SAM"/>
    <property type="match status" value="1"/>
</dbReference>
<dbReference type="PANTHER" id="PTHR11918:SF45">
    <property type="entry name" value="THREONYLCARBAMOYLADENOSINE TRNA METHYLTHIOTRANSFERASE"/>
    <property type="match status" value="1"/>
</dbReference>
<dbReference type="InterPro" id="IPR005839">
    <property type="entry name" value="Methylthiotransferase"/>
</dbReference>
<keyword evidence="8" id="KW-0819">tRNA processing</keyword>
<dbReference type="PROSITE" id="PS51449">
    <property type="entry name" value="MTTASE_N"/>
    <property type="match status" value="1"/>
</dbReference>
<dbReference type="InterPro" id="IPR034557">
    <property type="entry name" value="ThrcA_tRNA_MEthiotransferase"/>
</dbReference>
<dbReference type="Proteomes" id="UP000184148">
    <property type="component" value="Unassembled WGS sequence"/>
</dbReference>
<dbReference type="SMART" id="SM00729">
    <property type="entry name" value="Elp3"/>
    <property type="match status" value="1"/>
</dbReference>
<dbReference type="InterPro" id="IPR058240">
    <property type="entry name" value="rSAM_sf"/>
</dbReference>
<evidence type="ECO:0000256" key="11">
    <source>
        <dbReference type="ARBA" id="ARBA00023014"/>
    </source>
</evidence>
<dbReference type="NCBIfam" id="TIGR01574">
    <property type="entry name" value="miaB-methiolase"/>
    <property type="match status" value="1"/>
</dbReference>
<dbReference type="GO" id="GO:0051539">
    <property type="term" value="F:4 iron, 4 sulfur cluster binding"/>
    <property type="evidence" value="ECO:0007669"/>
    <property type="project" value="UniProtKB-KW"/>
</dbReference>
<organism evidence="19 20">
    <name type="scientific">Desulforamulus putei DSM 12395</name>
    <dbReference type="NCBI Taxonomy" id="1121429"/>
    <lineage>
        <taxon>Bacteria</taxon>
        <taxon>Bacillati</taxon>
        <taxon>Bacillota</taxon>
        <taxon>Clostridia</taxon>
        <taxon>Eubacteriales</taxon>
        <taxon>Peptococcaceae</taxon>
        <taxon>Desulforamulus</taxon>
    </lineage>
</organism>
<evidence type="ECO:0000256" key="5">
    <source>
        <dbReference type="ARBA" id="ARBA00022490"/>
    </source>
</evidence>
<evidence type="ECO:0000313" key="20">
    <source>
        <dbReference type="Proteomes" id="UP000184148"/>
    </source>
</evidence>
<dbReference type="NCBIfam" id="TIGR00089">
    <property type="entry name" value="MiaB/RimO family radical SAM methylthiotransferase"/>
    <property type="match status" value="1"/>
</dbReference>
<evidence type="ECO:0000256" key="4">
    <source>
        <dbReference type="ARBA" id="ARBA00022485"/>
    </source>
</evidence>
<dbReference type="SUPFAM" id="SSF102114">
    <property type="entry name" value="Radical SAM enzymes"/>
    <property type="match status" value="1"/>
</dbReference>
<dbReference type="EC" id="2.8.4.5" evidence="3"/>
<evidence type="ECO:0000256" key="15">
    <source>
        <dbReference type="ARBA" id="ARBA00069898"/>
    </source>
</evidence>
<evidence type="ECO:0000259" key="17">
    <source>
        <dbReference type="PROSITE" id="PS51449"/>
    </source>
</evidence>
<keyword evidence="7" id="KW-0949">S-adenosyl-L-methionine</keyword>